<evidence type="ECO:0008006" key="4">
    <source>
        <dbReference type="Google" id="ProtNLM"/>
    </source>
</evidence>
<reference evidence="2 3" key="1">
    <citation type="submission" date="2015-06" db="EMBL/GenBank/DDBJ databases">
        <authorList>
            <person name="Xie B.-B."/>
            <person name="Rong J.-C."/>
            <person name="Qin Q.-L."/>
            <person name="Zhang Y.-Z."/>
        </authorList>
    </citation>
    <scope>NUCLEOTIDE SEQUENCE [LARGE SCALE GENOMIC DNA]</scope>
    <source>
        <strain evidence="2 3">JCM 20779</strain>
    </source>
</reference>
<dbReference type="InterPro" id="IPR011009">
    <property type="entry name" value="Kinase-like_dom_sf"/>
</dbReference>
<gene>
    <name evidence="2" type="ORF">PPIS_a1060</name>
</gene>
<evidence type="ECO:0000256" key="1">
    <source>
        <dbReference type="ARBA" id="ARBA00009460"/>
    </source>
</evidence>
<keyword evidence="3" id="KW-1185">Reference proteome</keyword>
<organism evidence="2 3">
    <name type="scientific">Pseudoalteromonas piscicida</name>
    <dbReference type="NCBI Taxonomy" id="43662"/>
    <lineage>
        <taxon>Bacteria</taxon>
        <taxon>Pseudomonadati</taxon>
        <taxon>Pseudomonadota</taxon>
        <taxon>Gammaproteobacteria</taxon>
        <taxon>Alteromonadales</taxon>
        <taxon>Pseudoalteromonadaceae</taxon>
        <taxon>Pseudoalteromonas</taxon>
    </lineage>
</organism>
<name>A0ABN5C9U4_PSEO7</name>
<evidence type="ECO:0000313" key="2">
    <source>
        <dbReference type="EMBL" id="ATD06244.1"/>
    </source>
</evidence>
<dbReference type="InterPro" id="IPR016477">
    <property type="entry name" value="Fructo-/Ketosamine-3-kinase"/>
</dbReference>
<accession>A0ABN5C9U4</accession>
<dbReference type="SUPFAM" id="SSF56112">
    <property type="entry name" value="Protein kinase-like (PK-like)"/>
    <property type="match status" value="1"/>
</dbReference>
<dbReference type="PANTHER" id="PTHR12149">
    <property type="entry name" value="FRUCTOSAMINE 3 KINASE-RELATED PROTEIN"/>
    <property type="match status" value="1"/>
</dbReference>
<sequence length="137" mass="16150">MWNKVNQQISESLHDAFEFTSKQTLKSYGSKKLYKIADDTHQFLVKVAPIQALERFECEASNREKLIRDSDFLVADTITLGTSVEFCFIVLEWLELDHRNENWLECGQSLAKMHQRHEQEMYGLEEDNYIHELPQPN</sequence>
<dbReference type="Gene3D" id="3.30.200.20">
    <property type="entry name" value="Phosphorylase Kinase, domain 1"/>
    <property type="match status" value="1"/>
</dbReference>
<protein>
    <recommendedName>
        <fullName evidence="4">Aminoglycoside phosphotransferase domain-containing protein</fullName>
    </recommendedName>
</protein>
<proteinExistence type="inferred from homology"/>
<dbReference type="EMBL" id="CP011924">
    <property type="protein sequence ID" value="ATD06244.1"/>
    <property type="molecule type" value="Genomic_DNA"/>
</dbReference>
<comment type="similarity">
    <text evidence="1">Belongs to the fructosamine kinase family.</text>
</comment>
<evidence type="ECO:0000313" key="3">
    <source>
        <dbReference type="Proteomes" id="UP000016521"/>
    </source>
</evidence>
<dbReference type="Gene3D" id="3.90.1200.10">
    <property type="match status" value="1"/>
</dbReference>
<dbReference type="Proteomes" id="UP000016521">
    <property type="component" value="Chromosome I"/>
</dbReference>
<dbReference type="Pfam" id="PF03881">
    <property type="entry name" value="Fructosamin_kin"/>
    <property type="match status" value="1"/>
</dbReference>
<dbReference type="PANTHER" id="PTHR12149:SF8">
    <property type="entry name" value="PROTEIN-RIBULOSAMINE 3-KINASE"/>
    <property type="match status" value="1"/>
</dbReference>